<evidence type="ECO:0000313" key="4">
    <source>
        <dbReference type="EMBL" id="MDT0351277.1"/>
    </source>
</evidence>
<dbReference type="EMBL" id="JAVREJ010000012">
    <property type="protein sequence ID" value="MDT0351277.1"/>
    <property type="molecule type" value="Genomic_DNA"/>
</dbReference>
<feature type="transmembrane region" description="Helical" evidence="2">
    <location>
        <begin position="128"/>
        <end position="149"/>
    </location>
</feature>
<feature type="transmembrane region" description="Helical" evidence="2">
    <location>
        <begin position="256"/>
        <end position="279"/>
    </location>
</feature>
<feature type="transmembrane region" description="Helical" evidence="2">
    <location>
        <begin position="345"/>
        <end position="366"/>
    </location>
</feature>
<evidence type="ECO:0000259" key="3">
    <source>
        <dbReference type="Pfam" id="PF07786"/>
    </source>
</evidence>
<feature type="region of interest" description="Disordered" evidence="1">
    <location>
        <begin position="1"/>
        <end position="53"/>
    </location>
</feature>
<evidence type="ECO:0000313" key="5">
    <source>
        <dbReference type="Proteomes" id="UP001183202"/>
    </source>
</evidence>
<reference evidence="5" key="1">
    <citation type="submission" date="2023-07" db="EMBL/GenBank/DDBJ databases">
        <title>30 novel species of actinomycetes from the DSMZ collection.</title>
        <authorList>
            <person name="Nouioui I."/>
        </authorList>
    </citation>
    <scope>NUCLEOTIDE SEQUENCE [LARGE SCALE GENOMIC DNA]</scope>
    <source>
        <strain evidence="5">DSM 45834</strain>
    </source>
</reference>
<feature type="transmembrane region" description="Helical" evidence="2">
    <location>
        <begin position="321"/>
        <end position="338"/>
    </location>
</feature>
<evidence type="ECO:0000256" key="1">
    <source>
        <dbReference type="SAM" id="MobiDB-lite"/>
    </source>
</evidence>
<name>A0ABU2NBE0_9PSEU</name>
<keyword evidence="5" id="KW-1185">Reference proteome</keyword>
<feature type="transmembrane region" description="Helical" evidence="2">
    <location>
        <begin position="155"/>
        <end position="173"/>
    </location>
</feature>
<comment type="caution">
    <text evidence="4">The sequence shown here is derived from an EMBL/GenBank/DDBJ whole genome shotgun (WGS) entry which is preliminary data.</text>
</comment>
<keyword evidence="2" id="KW-1133">Transmembrane helix</keyword>
<sequence length="428" mass="42806">MTAPHRRGLGDDLATTDPLPTVAHGRGDGGPAEVAPSSPRHRAQPTPAEGSRAAVRRRLDGVDAARALALAGMASVHILPVRTAAGADTVAGAIAGGRASALFAVLAGVGVALASGGPTPVGRGRPHAAAAAGLLVRGLLVALIGLTLVALDPPVAVILAYYGLLFWLATPLLRLRAPALGALAAVWCVAGPVASHLLRAGREAGPGDQPGVAALGTPGELLRELTLTGYYPVLPWLTYLLAGMAVGRLDLRTPRVAAGLVGGGAGLAVAAWAGSALLLGTGGGAAALGPDLTQRRYGTVPTDSWWWLAVEAPHTGTPFDLAHTVGTALAVLGLMLLLARAVPLLVWPLAAVGAMPLTLYTLHVTALSLVPVQLVRAVGVPAGTLLVVHLVAALVIGVAVRAAGRRGPLEAGVRAVSGRVRRAVAGAG</sequence>
<feature type="transmembrane region" description="Helical" evidence="2">
    <location>
        <begin position="180"/>
        <end position="198"/>
    </location>
</feature>
<protein>
    <submittedName>
        <fullName evidence="4">Heparan-alpha-glucosaminide N-acetyltransferase domain-containing protein</fullName>
    </submittedName>
</protein>
<organism evidence="4 5">
    <name type="scientific">Pseudonocardia charpentierae</name>
    <dbReference type="NCBI Taxonomy" id="3075545"/>
    <lineage>
        <taxon>Bacteria</taxon>
        <taxon>Bacillati</taxon>
        <taxon>Actinomycetota</taxon>
        <taxon>Actinomycetes</taxon>
        <taxon>Pseudonocardiales</taxon>
        <taxon>Pseudonocardiaceae</taxon>
        <taxon>Pseudonocardia</taxon>
    </lineage>
</organism>
<gene>
    <name evidence="4" type="ORF">RM445_17245</name>
</gene>
<dbReference type="InterPro" id="IPR012429">
    <property type="entry name" value="HGSNAT_cat"/>
</dbReference>
<feature type="transmembrane region" description="Helical" evidence="2">
    <location>
        <begin position="91"/>
        <end position="116"/>
    </location>
</feature>
<evidence type="ECO:0000256" key="2">
    <source>
        <dbReference type="SAM" id="Phobius"/>
    </source>
</evidence>
<proteinExistence type="predicted"/>
<dbReference type="Proteomes" id="UP001183202">
    <property type="component" value="Unassembled WGS sequence"/>
</dbReference>
<keyword evidence="2" id="KW-0812">Transmembrane</keyword>
<feature type="transmembrane region" description="Helical" evidence="2">
    <location>
        <begin position="229"/>
        <end position="249"/>
    </location>
</feature>
<keyword evidence="2" id="KW-0472">Membrane</keyword>
<dbReference type="RefSeq" id="WP_311557516.1">
    <property type="nucleotide sequence ID" value="NZ_JAVREJ010000012.1"/>
</dbReference>
<feature type="transmembrane region" description="Helical" evidence="2">
    <location>
        <begin position="67"/>
        <end position="85"/>
    </location>
</feature>
<accession>A0ABU2NBE0</accession>
<feature type="transmembrane region" description="Helical" evidence="2">
    <location>
        <begin position="378"/>
        <end position="400"/>
    </location>
</feature>
<feature type="domain" description="Heparan-alpha-glucosaminide N-acetyltransferase catalytic" evidence="3">
    <location>
        <begin position="58"/>
        <end position="253"/>
    </location>
</feature>
<dbReference type="Pfam" id="PF07786">
    <property type="entry name" value="HGSNAT_cat"/>
    <property type="match status" value="1"/>
</dbReference>